<evidence type="ECO:0000256" key="1">
    <source>
        <dbReference type="ARBA" id="ARBA00001933"/>
    </source>
</evidence>
<dbReference type="InterPro" id="IPR015421">
    <property type="entry name" value="PyrdxlP-dep_Trfase_major"/>
</dbReference>
<comment type="caution">
    <text evidence="8">The sequence shown here is derived from an EMBL/GenBank/DDBJ whole genome shotgun (WGS) entry which is preliminary data.</text>
</comment>
<evidence type="ECO:0000256" key="2">
    <source>
        <dbReference type="ARBA" id="ARBA00007441"/>
    </source>
</evidence>
<dbReference type="Gene3D" id="3.40.640.10">
    <property type="entry name" value="Type I PLP-dependent aspartate aminotransferase-like (Major domain)"/>
    <property type="match status" value="1"/>
</dbReference>
<dbReference type="GO" id="GO:0030170">
    <property type="term" value="F:pyridoxal phosphate binding"/>
    <property type="evidence" value="ECO:0007669"/>
    <property type="project" value="InterPro"/>
</dbReference>
<dbReference type="InterPro" id="IPR004838">
    <property type="entry name" value="NHTrfase_class1_PyrdxlP-BS"/>
</dbReference>
<proteinExistence type="inferred from homology"/>
<dbReference type="InterPro" id="IPR015424">
    <property type="entry name" value="PyrdxlP-dep_Trfase"/>
</dbReference>
<dbReference type="FunFam" id="3.40.640.10:FF:000033">
    <property type="entry name" value="Aspartate aminotransferase"/>
    <property type="match status" value="1"/>
</dbReference>
<dbReference type="InterPro" id="IPR015422">
    <property type="entry name" value="PyrdxlP-dep_Trfase_small"/>
</dbReference>
<dbReference type="InterPro" id="IPR050596">
    <property type="entry name" value="AspAT/PAT-like"/>
</dbReference>
<evidence type="ECO:0000313" key="9">
    <source>
        <dbReference type="Proteomes" id="UP000315677"/>
    </source>
</evidence>
<dbReference type="CDD" id="cd00609">
    <property type="entry name" value="AAT_like"/>
    <property type="match status" value="1"/>
</dbReference>
<dbReference type="Gene3D" id="3.90.1150.10">
    <property type="entry name" value="Aspartate Aminotransferase, domain 1"/>
    <property type="match status" value="1"/>
</dbReference>
<keyword evidence="3 6" id="KW-0032">Aminotransferase</keyword>
<keyword evidence="9" id="KW-1185">Reference proteome</keyword>
<organism evidence="8 9">
    <name type="scientific">Pseudonocardia kunmingensis</name>
    <dbReference type="NCBI Taxonomy" id="630975"/>
    <lineage>
        <taxon>Bacteria</taxon>
        <taxon>Bacillati</taxon>
        <taxon>Actinomycetota</taxon>
        <taxon>Actinomycetes</taxon>
        <taxon>Pseudonocardiales</taxon>
        <taxon>Pseudonocardiaceae</taxon>
        <taxon>Pseudonocardia</taxon>
    </lineage>
</organism>
<evidence type="ECO:0000256" key="5">
    <source>
        <dbReference type="ARBA" id="ARBA00022898"/>
    </source>
</evidence>
<evidence type="ECO:0000256" key="4">
    <source>
        <dbReference type="ARBA" id="ARBA00022679"/>
    </source>
</evidence>
<dbReference type="OrthoDB" id="9763453at2"/>
<dbReference type="PANTHER" id="PTHR46383:SF3">
    <property type="entry name" value="ASPARTATE AMINOTRANSFERASE-RELATED"/>
    <property type="match status" value="1"/>
</dbReference>
<dbReference type="GO" id="GO:0008483">
    <property type="term" value="F:transaminase activity"/>
    <property type="evidence" value="ECO:0007669"/>
    <property type="project" value="UniProtKB-KW"/>
</dbReference>
<reference evidence="8 9" key="1">
    <citation type="submission" date="2019-06" db="EMBL/GenBank/DDBJ databases">
        <title>Sequencing the genomes of 1000 actinobacteria strains.</title>
        <authorList>
            <person name="Klenk H.-P."/>
        </authorList>
    </citation>
    <scope>NUCLEOTIDE SEQUENCE [LARGE SCALE GENOMIC DNA]</scope>
    <source>
        <strain evidence="8 9">DSM 45301</strain>
    </source>
</reference>
<evidence type="ECO:0000313" key="8">
    <source>
        <dbReference type="EMBL" id="TQM04109.1"/>
    </source>
</evidence>
<dbReference type="Pfam" id="PF00155">
    <property type="entry name" value="Aminotran_1_2"/>
    <property type="match status" value="1"/>
</dbReference>
<dbReference type="EMBL" id="VFPA01000005">
    <property type="protein sequence ID" value="TQM04109.1"/>
    <property type="molecule type" value="Genomic_DNA"/>
</dbReference>
<dbReference type="AlphaFoldDB" id="A0A543D463"/>
<dbReference type="GO" id="GO:0006520">
    <property type="term" value="P:amino acid metabolic process"/>
    <property type="evidence" value="ECO:0007669"/>
    <property type="project" value="InterPro"/>
</dbReference>
<dbReference type="SUPFAM" id="SSF53383">
    <property type="entry name" value="PLP-dependent transferases"/>
    <property type="match status" value="1"/>
</dbReference>
<dbReference type="PANTHER" id="PTHR46383">
    <property type="entry name" value="ASPARTATE AMINOTRANSFERASE"/>
    <property type="match status" value="1"/>
</dbReference>
<comment type="cofactor">
    <cofactor evidence="1 6">
        <name>pyridoxal 5'-phosphate</name>
        <dbReference type="ChEBI" id="CHEBI:597326"/>
    </cofactor>
</comment>
<evidence type="ECO:0000259" key="7">
    <source>
        <dbReference type="Pfam" id="PF00155"/>
    </source>
</evidence>
<protein>
    <recommendedName>
        <fullName evidence="6">Aminotransferase</fullName>
        <ecNumber evidence="6">2.6.1.-</ecNumber>
    </recommendedName>
</protein>
<name>A0A543D463_9PSEU</name>
<dbReference type="PROSITE" id="PS00105">
    <property type="entry name" value="AA_TRANSFER_CLASS_1"/>
    <property type="match status" value="1"/>
</dbReference>
<gene>
    <name evidence="8" type="ORF">FB558_7138</name>
</gene>
<sequence length="391" mass="42250">MKPLNDVIAACPPSGIRRFFDIAAEMDDVISLGVGEPDFVTPWRVREAGIYALEQGYTTYTSNAGLPRLRELICADLGRRYGADYDPDTECLITTGVSEGLDLALRVLLNPGDEVIVPEPCYVAYEPCVAFAGGTPVRVPTRWEDGFAVDADVVAAAITPRTKAILLGSPANPTGAVQPRAALEALVRLAEQHDLYLVSDEIYDRLTYTGGHTCLGTLPGARERTVLLGGFSKAHAMTGWRVGWICAPAPVADLAVRVHQYTMLCAPHVSQLAAVEALSAPDDEVDAMVADYDRRRRVFVKGLRETGLECPEPGGAFYAFPSIRSSGLDSETFAERLLHAEHVAVVAGSVFGPSGEGHVRCSYATALPLLEEALVRIDRFLRAEEGHQDVR</sequence>
<comment type="similarity">
    <text evidence="2 6">Belongs to the class-I pyridoxal-phosphate-dependent aminotransferase family.</text>
</comment>
<evidence type="ECO:0000256" key="3">
    <source>
        <dbReference type="ARBA" id="ARBA00022576"/>
    </source>
</evidence>
<keyword evidence="4 6" id="KW-0808">Transferase</keyword>
<dbReference type="EC" id="2.6.1.-" evidence="6"/>
<dbReference type="RefSeq" id="WP_142061218.1">
    <property type="nucleotide sequence ID" value="NZ_VFPA01000005.1"/>
</dbReference>
<evidence type="ECO:0000256" key="6">
    <source>
        <dbReference type="RuleBase" id="RU000481"/>
    </source>
</evidence>
<dbReference type="Proteomes" id="UP000315677">
    <property type="component" value="Unassembled WGS sequence"/>
</dbReference>
<dbReference type="InterPro" id="IPR004839">
    <property type="entry name" value="Aminotransferase_I/II_large"/>
</dbReference>
<accession>A0A543D463</accession>
<keyword evidence="5" id="KW-0663">Pyridoxal phosphate</keyword>
<feature type="domain" description="Aminotransferase class I/classII large" evidence="7">
    <location>
        <begin position="28"/>
        <end position="376"/>
    </location>
</feature>